<organism evidence="2 3">
    <name type="scientific">Nocardioides marmoriginsengisoli</name>
    <dbReference type="NCBI Taxonomy" id="661483"/>
    <lineage>
        <taxon>Bacteria</taxon>
        <taxon>Bacillati</taxon>
        <taxon>Actinomycetota</taxon>
        <taxon>Actinomycetes</taxon>
        <taxon>Propionibacteriales</taxon>
        <taxon>Nocardioidaceae</taxon>
        <taxon>Nocardioides</taxon>
    </lineage>
</organism>
<evidence type="ECO:0000313" key="2">
    <source>
        <dbReference type="EMBL" id="RNL64321.1"/>
    </source>
</evidence>
<dbReference type="PANTHER" id="PTHR31157">
    <property type="entry name" value="SCP DOMAIN-CONTAINING PROTEIN"/>
    <property type="match status" value="1"/>
</dbReference>
<dbReference type="SUPFAM" id="SSF55797">
    <property type="entry name" value="PR-1-like"/>
    <property type="match status" value="1"/>
</dbReference>
<dbReference type="InterPro" id="IPR035940">
    <property type="entry name" value="CAP_sf"/>
</dbReference>
<accession>A0A3N0CM02</accession>
<dbReference type="PANTHER" id="PTHR31157:SF1">
    <property type="entry name" value="SCP DOMAIN-CONTAINING PROTEIN"/>
    <property type="match status" value="1"/>
</dbReference>
<dbReference type="InterPro" id="IPR014044">
    <property type="entry name" value="CAP_dom"/>
</dbReference>
<keyword evidence="3" id="KW-1185">Reference proteome</keyword>
<evidence type="ECO:0000259" key="1">
    <source>
        <dbReference type="Pfam" id="PF00188"/>
    </source>
</evidence>
<dbReference type="CDD" id="cd05379">
    <property type="entry name" value="CAP_bacterial"/>
    <property type="match status" value="1"/>
</dbReference>
<dbReference type="OrthoDB" id="68195at2"/>
<feature type="domain" description="SCP" evidence="1">
    <location>
        <begin position="74"/>
        <end position="189"/>
    </location>
</feature>
<comment type="caution">
    <text evidence="2">The sequence shown here is derived from an EMBL/GenBank/DDBJ whole genome shotgun (WGS) entry which is preliminary data.</text>
</comment>
<dbReference type="Gene3D" id="3.40.33.10">
    <property type="entry name" value="CAP"/>
    <property type="match status" value="1"/>
</dbReference>
<dbReference type="Proteomes" id="UP000267128">
    <property type="component" value="Unassembled WGS sequence"/>
</dbReference>
<proteinExistence type="predicted"/>
<gene>
    <name evidence="2" type="ORF">EFK50_07280</name>
</gene>
<dbReference type="AlphaFoldDB" id="A0A3N0CM02"/>
<dbReference type="Pfam" id="PF00188">
    <property type="entry name" value="CAP"/>
    <property type="match status" value="1"/>
</dbReference>
<protein>
    <submittedName>
        <fullName evidence="2">CAP domain-containing protein</fullName>
    </submittedName>
</protein>
<evidence type="ECO:0000313" key="3">
    <source>
        <dbReference type="Proteomes" id="UP000267128"/>
    </source>
</evidence>
<dbReference type="EMBL" id="RJSE01000005">
    <property type="protein sequence ID" value="RNL64321.1"/>
    <property type="molecule type" value="Genomic_DNA"/>
</dbReference>
<sequence>MGIVRNTLRTDQDMRHSWRMSTRTGAARRFSAILTALLLLGLVGLPAATAATPAPSSDRTASLTTAQFEARLVALTNARRKKVGCPAYKVHTALVRSSRLHTQRMVETGSFLHRVAREASLGTRISRAGYKNWKALAENIAWGKGVSPAKVFSLWVNSRPHRANLDNCKLRDLGYGVRYEGRQVWVTGDYGRR</sequence>
<reference evidence="2 3" key="1">
    <citation type="submission" date="2018-11" db="EMBL/GenBank/DDBJ databases">
        <authorList>
            <person name="Li F."/>
        </authorList>
    </citation>
    <scope>NUCLEOTIDE SEQUENCE [LARGE SCALE GENOMIC DNA]</scope>
    <source>
        <strain evidence="2 3">Gsoil 097</strain>
    </source>
</reference>
<name>A0A3N0CM02_9ACTN</name>